<keyword evidence="2" id="KW-0812">Transmembrane</keyword>
<feature type="transmembrane region" description="Helical" evidence="2">
    <location>
        <begin position="56"/>
        <end position="73"/>
    </location>
</feature>
<name>A0A143HPG2_MICTH</name>
<keyword evidence="2" id="KW-1133">Transmembrane helix</keyword>
<dbReference type="AlphaFoldDB" id="A0A143HPG2"/>
<evidence type="ECO:0000313" key="3">
    <source>
        <dbReference type="EMBL" id="AMX03625.1"/>
    </source>
</evidence>
<organism evidence="3 4">
    <name type="scientific">Microbulbifer thermotolerans</name>
    <dbReference type="NCBI Taxonomy" id="252514"/>
    <lineage>
        <taxon>Bacteria</taxon>
        <taxon>Pseudomonadati</taxon>
        <taxon>Pseudomonadota</taxon>
        <taxon>Gammaproteobacteria</taxon>
        <taxon>Cellvibrionales</taxon>
        <taxon>Microbulbiferaceae</taxon>
        <taxon>Microbulbifer</taxon>
    </lineage>
</organism>
<protein>
    <submittedName>
        <fullName evidence="3">Uncharacterized protein</fullName>
    </submittedName>
</protein>
<dbReference type="OrthoDB" id="5737946at2"/>
<dbReference type="Proteomes" id="UP000076077">
    <property type="component" value="Chromosome"/>
</dbReference>
<sequence>MDFNSQISNWLVAVLGGLASWVVIAACALLAINVFFRVRLLHARGDGMHWLLDRSLVIRFLCLLFFIWVLIGFNSNAPKLTLAPDYSAEQQAIKNALSEKTGGVRDLSPRRETAAETSERLQSLREAQKEETVGEE</sequence>
<accession>A0A143HPG2</accession>
<evidence type="ECO:0000313" key="4">
    <source>
        <dbReference type="Proteomes" id="UP000076077"/>
    </source>
</evidence>
<keyword evidence="4" id="KW-1185">Reference proteome</keyword>
<feature type="compositionally biased region" description="Basic and acidic residues" evidence="1">
    <location>
        <begin position="107"/>
        <end position="136"/>
    </location>
</feature>
<proteinExistence type="predicted"/>
<feature type="region of interest" description="Disordered" evidence="1">
    <location>
        <begin position="101"/>
        <end position="136"/>
    </location>
</feature>
<dbReference type="GeneID" id="76609237"/>
<feature type="transmembrane region" description="Helical" evidence="2">
    <location>
        <begin position="12"/>
        <end position="36"/>
    </location>
</feature>
<dbReference type="RefSeq" id="WP_067156186.1">
    <property type="nucleotide sequence ID" value="NZ_CP014864.1"/>
</dbReference>
<keyword evidence="2" id="KW-0472">Membrane</keyword>
<evidence type="ECO:0000256" key="1">
    <source>
        <dbReference type="SAM" id="MobiDB-lite"/>
    </source>
</evidence>
<dbReference type="KEGG" id="mthd:A3224_14465"/>
<evidence type="ECO:0000256" key="2">
    <source>
        <dbReference type="SAM" id="Phobius"/>
    </source>
</evidence>
<gene>
    <name evidence="3" type="ORF">A3224_14465</name>
</gene>
<reference evidence="4" key="1">
    <citation type="submission" date="2016-03" db="EMBL/GenBank/DDBJ databases">
        <authorList>
            <person name="Lee Y.-S."/>
            <person name="Choi Y.-L."/>
        </authorList>
    </citation>
    <scope>NUCLEOTIDE SEQUENCE [LARGE SCALE GENOMIC DNA]</scope>
    <source>
        <strain evidence="4">DAU221</strain>
    </source>
</reference>
<dbReference type="STRING" id="252514.A3224_14465"/>
<dbReference type="EMBL" id="CP014864">
    <property type="protein sequence ID" value="AMX03625.1"/>
    <property type="molecule type" value="Genomic_DNA"/>
</dbReference>